<dbReference type="InterPro" id="IPR057135">
    <property type="entry name" value="At4g27190-like_LRR"/>
</dbReference>
<dbReference type="Gramene" id="Os04t0165900-00">
    <property type="protein sequence ID" value="Os04t0165900-00"/>
    <property type="gene ID" value="Os04g0165900"/>
</dbReference>
<reference evidence="2 3" key="3">
    <citation type="journal article" date="2013" name="Rice">
        <title>Improvement of the Oryza sativa Nipponbare reference genome using next generation sequence and optical map data.</title>
        <authorList>
            <person name="Kawahara Y."/>
            <person name="de la Bastide M."/>
            <person name="Hamilton J.P."/>
            <person name="Kanamori H."/>
            <person name="McCombie W.R."/>
            <person name="Ouyang S."/>
            <person name="Schwartz D.C."/>
            <person name="Tanaka T."/>
            <person name="Wu J."/>
            <person name="Zhou S."/>
            <person name="Childs K.L."/>
            <person name="Davidson R.M."/>
            <person name="Lin H."/>
            <person name="Quesada-Ocampo L."/>
            <person name="Vaillancourt B."/>
            <person name="Sakai H."/>
            <person name="Lee S.S."/>
            <person name="Kim J."/>
            <person name="Numa H."/>
            <person name="Itoh T."/>
            <person name="Buell C.R."/>
            <person name="Matsumoto T."/>
        </authorList>
    </citation>
    <scope>NUCLEOTIDE SEQUENCE [LARGE SCALE GENOMIC DNA]</scope>
    <source>
        <strain evidence="3">cv. Nipponbare</strain>
    </source>
</reference>
<organism evidence="2 3">
    <name type="scientific">Oryza sativa subsp. japonica</name>
    <name type="common">Rice</name>
    <dbReference type="NCBI Taxonomy" id="39947"/>
    <lineage>
        <taxon>Eukaryota</taxon>
        <taxon>Viridiplantae</taxon>
        <taxon>Streptophyta</taxon>
        <taxon>Embryophyta</taxon>
        <taxon>Tracheophyta</taxon>
        <taxon>Spermatophyta</taxon>
        <taxon>Magnoliopsida</taxon>
        <taxon>Liliopsida</taxon>
        <taxon>Poales</taxon>
        <taxon>Poaceae</taxon>
        <taxon>BOP clade</taxon>
        <taxon>Oryzoideae</taxon>
        <taxon>Oryzeae</taxon>
        <taxon>Oryzinae</taxon>
        <taxon>Oryza</taxon>
        <taxon>Oryza sativa</taxon>
    </lineage>
</organism>
<dbReference type="SUPFAM" id="SSF52058">
    <property type="entry name" value="L domain-like"/>
    <property type="match status" value="1"/>
</dbReference>
<dbReference type="PaxDb" id="39947-A0A0P0W6U3"/>
<dbReference type="eggNOG" id="KOG4658">
    <property type="taxonomic scope" value="Eukaryota"/>
</dbReference>
<dbReference type="Pfam" id="PF23247">
    <property type="entry name" value="LRR_RPS2"/>
    <property type="match status" value="1"/>
</dbReference>
<dbReference type="Proteomes" id="UP000059680">
    <property type="component" value="Chromosome 4"/>
</dbReference>
<dbReference type="InParanoid" id="A0A0P0W6U3"/>
<dbReference type="PANTHER" id="PTHR33463">
    <property type="entry name" value="NB-ARC DOMAIN-CONTAINING PROTEIN-RELATED"/>
    <property type="match status" value="1"/>
</dbReference>
<dbReference type="EMBL" id="AP014960">
    <property type="protein sequence ID" value="BAS87874.1"/>
    <property type="molecule type" value="Genomic_DNA"/>
</dbReference>
<proteinExistence type="predicted"/>
<dbReference type="AlphaFoldDB" id="A0A0P0W6U3"/>
<protein>
    <submittedName>
        <fullName evidence="2">Os04g0165900 protein</fullName>
    </submittedName>
</protein>
<dbReference type="Gene3D" id="3.80.10.10">
    <property type="entry name" value="Ribonuclease Inhibitor"/>
    <property type="match status" value="1"/>
</dbReference>
<dbReference type="STRING" id="39947.A0A0P0W6U3"/>
<accession>A0A0P0W6U3</accession>
<evidence type="ECO:0000313" key="3">
    <source>
        <dbReference type="Proteomes" id="UP000059680"/>
    </source>
</evidence>
<reference evidence="3" key="1">
    <citation type="journal article" date="2005" name="Nature">
        <title>The map-based sequence of the rice genome.</title>
        <authorList>
            <consortium name="International rice genome sequencing project (IRGSP)"/>
            <person name="Matsumoto T."/>
            <person name="Wu J."/>
            <person name="Kanamori H."/>
            <person name="Katayose Y."/>
            <person name="Fujisawa M."/>
            <person name="Namiki N."/>
            <person name="Mizuno H."/>
            <person name="Yamamoto K."/>
            <person name="Antonio B.A."/>
            <person name="Baba T."/>
            <person name="Sakata K."/>
            <person name="Nagamura Y."/>
            <person name="Aoki H."/>
            <person name="Arikawa K."/>
            <person name="Arita K."/>
            <person name="Bito T."/>
            <person name="Chiden Y."/>
            <person name="Fujitsuka N."/>
            <person name="Fukunaka R."/>
            <person name="Hamada M."/>
            <person name="Harada C."/>
            <person name="Hayashi A."/>
            <person name="Hijishita S."/>
            <person name="Honda M."/>
            <person name="Hosokawa S."/>
            <person name="Ichikawa Y."/>
            <person name="Idonuma A."/>
            <person name="Iijima M."/>
            <person name="Ikeda M."/>
            <person name="Ikeno M."/>
            <person name="Ito K."/>
            <person name="Ito S."/>
            <person name="Ito T."/>
            <person name="Ito Y."/>
            <person name="Ito Y."/>
            <person name="Iwabuchi A."/>
            <person name="Kamiya K."/>
            <person name="Karasawa W."/>
            <person name="Kurita K."/>
            <person name="Katagiri S."/>
            <person name="Kikuta A."/>
            <person name="Kobayashi H."/>
            <person name="Kobayashi N."/>
            <person name="Machita K."/>
            <person name="Maehara T."/>
            <person name="Masukawa M."/>
            <person name="Mizubayashi T."/>
            <person name="Mukai Y."/>
            <person name="Nagasaki H."/>
            <person name="Nagata Y."/>
            <person name="Naito S."/>
            <person name="Nakashima M."/>
            <person name="Nakama Y."/>
            <person name="Nakamichi Y."/>
            <person name="Nakamura M."/>
            <person name="Meguro A."/>
            <person name="Negishi M."/>
            <person name="Ohta I."/>
            <person name="Ohta T."/>
            <person name="Okamoto M."/>
            <person name="Ono N."/>
            <person name="Saji S."/>
            <person name="Sakaguchi M."/>
            <person name="Sakai K."/>
            <person name="Shibata M."/>
            <person name="Shimokawa T."/>
            <person name="Song J."/>
            <person name="Takazaki Y."/>
            <person name="Terasawa K."/>
            <person name="Tsugane M."/>
            <person name="Tsuji K."/>
            <person name="Ueda S."/>
            <person name="Waki K."/>
            <person name="Yamagata H."/>
            <person name="Yamamoto M."/>
            <person name="Yamamoto S."/>
            <person name="Yamane H."/>
            <person name="Yoshiki S."/>
            <person name="Yoshihara R."/>
            <person name="Yukawa K."/>
            <person name="Zhong H."/>
            <person name="Yano M."/>
            <person name="Yuan Q."/>
            <person name="Ouyang S."/>
            <person name="Liu J."/>
            <person name="Jones K.M."/>
            <person name="Gansberger K."/>
            <person name="Moffat K."/>
            <person name="Hill J."/>
            <person name="Bera J."/>
            <person name="Fadrosh D."/>
            <person name="Jin S."/>
            <person name="Johri S."/>
            <person name="Kim M."/>
            <person name="Overton L."/>
            <person name="Reardon M."/>
            <person name="Tsitrin T."/>
            <person name="Vuong H."/>
            <person name="Weaver B."/>
            <person name="Ciecko A."/>
            <person name="Tallon L."/>
            <person name="Jackson J."/>
            <person name="Pai G."/>
            <person name="Aken S.V."/>
            <person name="Utterback T."/>
            <person name="Reidmuller S."/>
            <person name="Feldblyum T."/>
            <person name="Hsiao J."/>
            <person name="Zismann V."/>
            <person name="Iobst S."/>
            <person name="de Vazeille A.R."/>
            <person name="Buell C.R."/>
            <person name="Ying K."/>
            <person name="Li Y."/>
            <person name="Lu T."/>
            <person name="Huang Y."/>
            <person name="Zhao Q."/>
            <person name="Feng Q."/>
            <person name="Zhang L."/>
            <person name="Zhu J."/>
            <person name="Weng Q."/>
            <person name="Mu J."/>
            <person name="Lu Y."/>
            <person name="Fan D."/>
            <person name="Liu Y."/>
            <person name="Guan J."/>
            <person name="Zhang Y."/>
            <person name="Yu S."/>
            <person name="Liu X."/>
            <person name="Zhang Y."/>
            <person name="Hong G."/>
            <person name="Han B."/>
            <person name="Choisne N."/>
            <person name="Demange N."/>
            <person name="Orjeda G."/>
            <person name="Samain S."/>
            <person name="Cattolico L."/>
            <person name="Pelletier E."/>
            <person name="Couloux A."/>
            <person name="Segurens B."/>
            <person name="Wincker P."/>
            <person name="D'Hont A."/>
            <person name="Scarpelli C."/>
            <person name="Weissenbach J."/>
            <person name="Salanoubat M."/>
            <person name="Quetier F."/>
            <person name="Yu Y."/>
            <person name="Kim H.R."/>
            <person name="Rambo T."/>
            <person name="Currie J."/>
            <person name="Collura K."/>
            <person name="Luo M."/>
            <person name="Yang T."/>
            <person name="Ammiraju J.S.S."/>
            <person name="Engler F."/>
            <person name="Soderlund C."/>
            <person name="Wing R.A."/>
            <person name="Palmer L.E."/>
            <person name="de la Bastide M."/>
            <person name="Spiegel L."/>
            <person name="Nascimento L."/>
            <person name="Zutavern T."/>
            <person name="O'Shaughnessy A."/>
            <person name="Dike S."/>
            <person name="Dedhia N."/>
            <person name="Preston R."/>
            <person name="Balija V."/>
            <person name="McCombie W.R."/>
            <person name="Chow T."/>
            <person name="Chen H."/>
            <person name="Chung M."/>
            <person name="Chen C."/>
            <person name="Shaw J."/>
            <person name="Wu H."/>
            <person name="Hsiao K."/>
            <person name="Chao Y."/>
            <person name="Chu M."/>
            <person name="Cheng C."/>
            <person name="Hour A."/>
            <person name="Lee P."/>
            <person name="Lin S."/>
            <person name="Lin Y."/>
            <person name="Liou J."/>
            <person name="Liu S."/>
            <person name="Hsing Y."/>
            <person name="Raghuvanshi S."/>
            <person name="Mohanty A."/>
            <person name="Bharti A.K."/>
            <person name="Gaur A."/>
            <person name="Gupta V."/>
            <person name="Kumar D."/>
            <person name="Ravi V."/>
            <person name="Vij S."/>
            <person name="Kapur A."/>
            <person name="Khurana P."/>
            <person name="Khurana P."/>
            <person name="Khurana J.P."/>
            <person name="Tyagi A.K."/>
            <person name="Gaikwad K."/>
            <person name="Singh A."/>
            <person name="Dalal V."/>
            <person name="Srivastava S."/>
            <person name="Dixit A."/>
            <person name="Pal A.K."/>
            <person name="Ghazi I.A."/>
            <person name="Yadav M."/>
            <person name="Pandit A."/>
            <person name="Bhargava A."/>
            <person name="Sureshbabu K."/>
            <person name="Batra K."/>
            <person name="Sharma T.R."/>
            <person name="Mohapatra T."/>
            <person name="Singh N.K."/>
            <person name="Messing J."/>
            <person name="Nelson A.B."/>
            <person name="Fuks G."/>
            <person name="Kavchok S."/>
            <person name="Keizer G."/>
            <person name="Linton E."/>
            <person name="Llaca V."/>
            <person name="Song R."/>
            <person name="Tanyolac B."/>
            <person name="Young S."/>
            <person name="Ho-Il K."/>
            <person name="Hahn J.H."/>
            <person name="Sangsakoo G."/>
            <person name="Vanavichit A."/>
            <person name="de Mattos Luiz.A.T."/>
            <person name="Zimmer P.D."/>
            <person name="Malone G."/>
            <person name="Dellagostin O."/>
            <person name="de Oliveira A.C."/>
            <person name="Bevan M."/>
            <person name="Bancroft I."/>
            <person name="Minx P."/>
            <person name="Cordum H."/>
            <person name="Wilson R."/>
            <person name="Cheng Z."/>
            <person name="Jin W."/>
            <person name="Jiang J."/>
            <person name="Leong S.A."/>
            <person name="Iwama H."/>
            <person name="Gojobori T."/>
            <person name="Itoh T."/>
            <person name="Niimura Y."/>
            <person name="Fujii Y."/>
            <person name="Habara T."/>
            <person name="Sakai H."/>
            <person name="Sato Y."/>
            <person name="Wilson G."/>
            <person name="Kumar K."/>
            <person name="McCouch S."/>
            <person name="Juretic N."/>
            <person name="Hoen D."/>
            <person name="Wright S."/>
            <person name="Bruskiewich R."/>
            <person name="Bureau T."/>
            <person name="Miyao A."/>
            <person name="Hirochika H."/>
            <person name="Nishikawa T."/>
            <person name="Kadowaki K."/>
            <person name="Sugiura M."/>
            <person name="Burr B."/>
            <person name="Sasaki T."/>
        </authorList>
    </citation>
    <scope>NUCLEOTIDE SEQUENCE [LARGE SCALE GENOMIC DNA]</scope>
    <source>
        <strain evidence="3">cv. Nipponbare</strain>
    </source>
</reference>
<feature type="non-terminal residue" evidence="2">
    <location>
        <position position="480"/>
    </location>
</feature>
<evidence type="ECO:0000313" key="2">
    <source>
        <dbReference type="EMBL" id="BAS87874.1"/>
    </source>
</evidence>
<evidence type="ECO:0000259" key="1">
    <source>
        <dbReference type="Pfam" id="PF23247"/>
    </source>
</evidence>
<dbReference type="OMA" id="HIDPLVC"/>
<reference evidence="2 3" key="2">
    <citation type="journal article" date="2013" name="Plant Cell Physiol.">
        <title>Rice Annotation Project Database (RAP-DB): an integrative and interactive database for rice genomics.</title>
        <authorList>
            <person name="Sakai H."/>
            <person name="Lee S.S."/>
            <person name="Tanaka T."/>
            <person name="Numa H."/>
            <person name="Kim J."/>
            <person name="Kawahara Y."/>
            <person name="Wakimoto H."/>
            <person name="Yang C.C."/>
            <person name="Iwamoto M."/>
            <person name="Abe T."/>
            <person name="Yamada Y."/>
            <person name="Muto A."/>
            <person name="Inokuchi H."/>
            <person name="Ikemura T."/>
            <person name="Matsumoto T."/>
            <person name="Sasaki T."/>
            <person name="Itoh T."/>
        </authorList>
    </citation>
    <scope>NUCLEOTIDE SEQUENCE [LARGE SCALE GENOMIC DNA]</scope>
    <source>
        <strain evidence="3">cv. Nipponbare</strain>
    </source>
</reference>
<feature type="domain" description="Disease resistance protein At4g27190-like leucine-rich repeats" evidence="1">
    <location>
        <begin position="315"/>
        <end position="428"/>
    </location>
</feature>
<gene>
    <name evidence="2" type="ordered locus">Os04g0165900</name>
    <name evidence="2" type="ORF">OSNPB_040165900</name>
</gene>
<keyword evidence="3" id="KW-1185">Reference proteome</keyword>
<dbReference type="InterPro" id="IPR050905">
    <property type="entry name" value="Plant_NBS-LRR"/>
</dbReference>
<dbReference type="InterPro" id="IPR032675">
    <property type="entry name" value="LRR_dom_sf"/>
</dbReference>
<name>A0A0P0W6U3_ORYSJ</name>
<dbReference type="PANTHER" id="PTHR33463:SF208">
    <property type="entry name" value="OS04G0166000 PROTEIN"/>
    <property type="match status" value="1"/>
</dbReference>
<sequence length="480" mass="54491">ESFSFASREGNKAKISSISLAGCSSLVNFTLRGPLQNLRGLDLSGTMIKMLDLRDVQDSCIGQIILLRCEKLCTILWPEKGFPNLSMLHIDPLVCHVETEQQQAYATVMDLRFVQSLVLRSNDKFCWNCNKTHINICISSTPKDATPKKKTMSYYSAQKVVGSPLHMPIVTTIQPVVCYKDVNLAMISAIELEGSSAPRHEPLDIHVEIGEGISYANVVSAQALSAVSFMMNKAKSLHVHDNFSITSVNPKHVILTGDKEIRWDCLKRCHIERCHKLNTVFSTDYTKYCFETLEAFSAAELMMANCIWSRGRTASPRDDSSFAKLRSIHLHYCPRLTFVLPLSWPTSDSHLPSLETLHIVYCSELRQIFPVEAVALMEQPRGVLRFPKLKHIHLHDVPKLHEICEISRMVAPVLETIRVRGCWALKRIPAIDGCPIVDCEKDWWEKLEWEGMNVGHDPSLFEPRHSMYYKKALPRFSLLR</sequence>